<keyword evidence="1" id="KW-0472">Membrane</keyword>
<keyword evidence="1" id="KW-1133">Transmembrane helix</keyword>
<keyword evidence="1" id="KW-0812">Transmembrane</keyword>
<protein>
    <submittedName>
        <fullName evidence="2">Type VII secretion protein EccB</fullName>
    </submittedName>
</protein>
<accession>A0A9W6QXR2</accession>
<dbReference type="PANTHER" id="PTHR40765:SF2">
    <property type="entry name" value="ESX-2 SECRETION SYSTEM ATPASE ECCB2"/>
    <property type="match status" value="1"/>
</dbReference>
<proteinExistence type="predicted"/>
<evidence type="ECO:0000256" key="1">
    <source>
        <dbReference type="SAM" id="Phobius"/>
    </source>
</evidence>
<dbReference type="InterPro" id="IPR044857">
    <property type="entry name" value="T7SS_EccB_R1"/>
</dbReference>
<name>A0A9W6QXR2_9PSEU</name>
<keyword evidence="3" id="KW-1185">Reference proteome</keyword>
<dbReference type="NCBIfam" id="TIGR03919">
    <property type="entry name" value="T7SS_EccB"/>
    <property type="match status" value="1"/>
</dbReference>
<dbReference type="EMBL" id="BSTI01000003">
    <property type="protein sequence ID" value="GLY64815.1"/>
    <property type="molecule type" value="Genomic_DNA"/>
</dbReference>
<gene>
    <name evidence="2" type="ORF">Atai01_14340</name>
</gene>
<evidence type="ECO:0000313" key="2">
    <source>
        <dbReference type="EMBL" id="GLY64815.1"/>
    </source>
</evidence>
<dbReference type="Gene3D" id="3.30.2390.20">
    <property type="entry name" value="Type VII secretion system EccB, repeat 1 domain"/>
    <property type="match status" value="1"/>
</dbReference>
<dbReference type="AlphaFoldDB" id="A0A9W6QXR2"/>
<evidence type="ECO:0000313" key="3">
    <source>
        <dbReference type="Proteomes" id="UP001165136"/>
    </source>
</evidence>
<dbReference type="Pfam" id="PF05108">
    <property type="entry name" value="T7SS_ESX1_EccB"/>
    <property type="match status" value="1"/>
</dbReference>
<dbReference type="GO" id="GO:0005576">
    <property type="term" value="C:extracellular region"/>
    <property type="evidence" value="ECO:0007669"/>
    <property type="project" value="TreeGrafter"/>
</dbReference>
<dbReference type="Proteomes" id="UP001165136">
    <property type="component" value="Unassembled WGS sequence"/>
</dbReference>
<sequence>MPTRRDQLHAYQFMMQRVTSALIVRETDPEQTPLRRGVGGVFAGVMVAVLIAAGFGVYGVFTGVGGTSWKADGAIVIERETGATYVYRAGELQPVLNYASARLLSNSQNAGPHRVAGADLVEIPRKTVVGIPGAPDSLPDADRITGTPWTMCSVLGSNLAGGPMTTTTLLVGRAMPDGTPLGQRAILARDDTDGAVYLVWNNHRYRITDPSVIRSVFGAQAGTVEVGTAWVNGLPSGQDIGPIDVPGRGQPSAALSGYTVGDIVYYPLSRGVQYNLVRSDGLAPLTELQMRILSGQYSVEPKPIPAAAANAAPASQALPVVQGEAAAPVTQPDLAVVPNQGRAALCSQTDDARGAPEISLGGDVSALAAGIQTRQESGTGTRLADRVLVPPGGVALVRVLPSGTASAGALNLVTDEGLRFPVPSEDVLAQLGYSAAQAVPMPAALVQRIPEGPTLDPAAAMSAATVIP</sequence>
<feature type="transmembrane region" description="Helical" evidence="1">
    <location>
        <begin position="41"/>
        <end position="61"/>
    </location>
</feature>
<dbReference type="InterPro" id="IPR007795">
    <property type="entry name" value="T7SS_EccB"/>
</dbReference>
<dbReference type="RefSeq" id="WP_027941957.1">
    <property type="nucleotide sequence ID" value="NZ_BSTI01000003.1"/>
</dbReference>
<comment type="caution">
    <text evidence="2">The sequence shown here is derived from an EMBL/GenBank/DDBJ whole genome shotgun (WGS) entry which is preliminary data.</text>
</comment>
<reference evidence="2" key="1">
    <citation type="submission" date="2023-03" db="EMBL/GenBank/DDBJ databases">
        <title>Amycolatopsis taiwanensis NBRC 103393.</title>
        <authorList>
            <person name="Ichikawa N."/>
            <person name="Sato H."/>
            <person name="Tonouchi N."/>
        </authorList>
    </citation>
    <scope>NUCLEOTIDE SEQUENCE</scope>
    <source>
        <strain evidence="2">NBRC 103393</strain>
    </source>
</reference>
<organism evidence="2 3">
    <name type="scientific">Amycolatopsis taiwanensis</name>
    <dbReference type="NCBI Taxonomy" id="342230"/>
    <lineage>
        <taxon>Bacteria</taxon>
        <taxon>Bacillati</taxon>
        <taxon>Actinomycetota</taxon>
        <taxon>Actinomycetes</taxon>
        <taxon>Pseudonocardiales</taxon>
        <taxon>Pseudonocardiaceae</taxon>
        <taxon>Amycolatopsis</taxon>
    </lineage>
</organism>
<dbReference type="PANTHER" id="PTHR40765">
    <property type="entry name" value="ESX-2 SECRETION SYSTEM ATPASE ECCB2"/>
    <property type="match status" value="1"/>
</dbReference>